<organism evidence="6">
    <name type="scientific">candidate division WOR-3 bacterium</name>
    <dbReference type="NCBI Taxonomy" id="2052148"/>
    <lineage>
        <taxon>Bacteria</taxon>
        <taxon>Bacteria division WOR-3</taxon>
    </lineage>
</organism>
<accession>A0A7V0T4S0</accession>
<dbReference type="EMBL" id="DSBX01000029">
    <property type="protein sequence ID" value="HDQ98845.1"/>
    <property type="molecule type" value="Genomic_DNA"/>
</dbReference>
<dbReference type="Pfam" id="PF00266">
    <property type="entry name" value="Aminotran_5"/>
    <property type="match status" value="1"/>
</dbReference>
<dbReference type="InterPro" id="IPR000192">
    <property type="entry name" value="Aminotrans_V_dom"/>
</dbReference>
<keyword evidence="6" id="KW-0032">Aminotransferase</keyword>
<evidence type="ECO:0000313" key="6">
    <source>
        <dbReference type="EMBL" id="HDQ98845.1"/>
    </source>
</evidence>
<dbReference type="AlphaFoldDB" id="A0A7V0T4S0"/>
<dbReference type="InterPro" id="IPR015424">
    <property type="entry name" value="PyrdxlP-dep_Trfase"/>
</dbReference>
<evidence type="ECO:0000256" key="4">
    <source>
        <dbReference type="RuleBase" id="RU004504"/>
    </source>
</evidence>
<comment type="caution">
    <text evidence="6">The sequence shown here is derived from an EMBL/GenBank/DDBJ whole genome shotgun (WGS) entry which is preliminary data.</text>
</comment>
<keyword evidence="6" id="KW-0808">Transferase</keyword>
<dbReference type="PROSITE" id="PS00595">
    <property type="entry name" value="AA_TRANSFER_CLASS_5"/>
    <property type="match status" value="1"/>
</dbReference>
<comment type="cofactor">
    <cofactor evidence="1 4">
        <name>pyridoxal 5'-phosphate</name>
        <dbReference type="ChEBI" id="CHEBI:597326"/>
    </cofactor>
</comment>
<dbReference type="GO" id="GO:0004760">
    <property type="term" value="F:L-serine-pyruvate transaminase activity"/>
    <property type="evidence" value="ECO:0007669"/>
    <property type="project" value="TreeGrafter"/>
</dbReference>
<protein>
    <submittedName>
        <fullName evidence="6">Alanine--glyoxylate aminotransferase family protein</fullName>
    </submittedName>
</protein>
<comment type="similarity">
    <text evidence="3">Belongs to the class-V pyridoxal-phosphate-dependent aminotransferase family.</text>
</comment>
<evidence type="ECO:0000256" key="3">
    <source>
        <dbReference type="RuleBase" id="RU004075"/>
    </source>
</evidence>
<feature type="domain" description="Aminotransferase class V" evidence="5">
    <location>
        <begin position="34"/>
        <end position="214"/>
    </location>
</feature>
<keyword evidence="2" id="KW-0663">Pyridoxal phosphate</keyword>
<proteinExistence type="inferred from homology"/>
<evidence type="ECO:0000256" key="1">
    <source>
        <dbReference type="ARBA" id="ARBA00001933"/>
    </source>
</evidence>
<dbReference type="PANTHER" id="PTHR21152">
    <property type="entry name" value="AMINOTRANSFERASE CLASS V"/>
    <property type="match status" value="1"/>
</dbReference>
<dbReference type="GO" id="GO:0019265">
    <property type="term" value="P:glycine biosynthetic process, by transamination of glyoxylate"/>
    <property type="evidence" value="ECO:0007669"/>
    <property type="project" value="TreeGrafter"/>
</dbReference>
<evidence type="ECO:0000259" key="5">
    <source>
        <dbReference type="Pfam" id="PF00266"/>
    </source>
</evidence>
<name>A0A7V0T4S0_UNCW3</name>
<dbReference type="InterPro" id="IPR020578">
    <property type="entry name" value="Aminotrans_V_PyrdxlP_BS"/>
</dbReference>
<dbReference type="SUPFAM" id="SSF53383">
    <property type="entry name" value="PLP-dependent transferases"/>
    <property type="match status" value="1"/>
</dbReference>
<evidence type="ECO:0000256" key="2">
    <source>
        <dbReference type="ARBA" id="ARBA00022898"/>
    </source>
</evidence>
<reference evidence="6" key="1">
    <citation type="journal article" date="2020" name="mSystems">
        <title>Genome- and Community-Level Interaction Insights into Carbon Utilization and Element Cycling Functions of Hydrothermarchaeota in Hydrothermal Sediment.</title>
        <authorList>
            <person name="Zhou Z."/>
            <person name="Liu Y."/>
            <person name="Xu W."/>
            <person name="Pan J."/>
            <person name="Luo Z.H."/>
            <person name="Li M."/>
        </authorList>
    </citation>
    <scope>NUCLEOTIDE SEQUENCE [LARGE SCALE GENOMIC DNA]</scope>
    <source>
        <strain evidence="6">SpSt-1182</strain>
    </source>
</reference>
<gene>
    <name evidence="6" type="ORF">ENN51_00960</name>
</gene>
<dbReference type="InterPro" id="IPR015421">
    <property type="entry name" value="PyrdxlP-dep_Trfase_major"/>
</dbReference>
<dbReference type="Gene3D" id="3.40.640.10">
    <property type="entry name" value="Type I PLP-dependent aspartate aminotransferase-like (Major domain)"/>
    <property type="match status" value="1"/>
</dbReference>
<sequence>MSSKSKVRPKYRLFTPGPVNVPDSILQLMSSELVYHREESFSKLYASVQKGLQKMMVTGNEVYVLTSSGTGAMEAAVANLVLPNEKALVATVGRFGERWRELCIRFGAYIDVLSRPYGESVPPVEVERHLRSTDTIKCVFTTLTETSTGALNDIKAIGEICRRLNRYLVVDAIAGLGADELRMDDWHVDCVVGGSQKAVGVPPGLAFISLSERAWELAGR</sequence>
<dbReference type="Proteomes" id="UP000885672">
    <property type="component" value="Unassembled WGS sequence"/>
</dbReference>
<feature type="non-terminal residue" evidence="6">
    <location>
        <position position="220"/>
    </location>
</feature>
<dbReference type="PANTHER" id="PTHR21152:SF40">
    <property type="entry name" value="ALANINE--GLYOXYLATE AMINOTRANSFERASE"/>
    <property type="match status" value="1"/>
</dbReference>
<dbReference type="GO" id="GO:0008453">
    <property type="term" value="F:alanine-glyoxylate transaminase activity"/>
    <property type="evidence" value="ECO:0007669"/>
    <property type="project" value="TreeGrafter"/>
</dbReference>